<organism evidence="3 4">
    <name type="scientific">Intrasporangium calvum</name>
    <dbReference type="NCBI Taxonomy" id="53358"/>
    <lineage>
        <taxon>Bacteria</taxon>
        <taxon>Bacillati</taxon>
        <taxon>Actinomycetota</taxon>
        <taxon>Actinomycetes</taxon>
        <taxon>Micrococcales</taxon>
        <taxon>Intrasporangiaceae</taxon>
        <taxon>Intrasporangium</taxon>
    </lineage>
</organism>
<dbReference type="EMBL" id="JAPFQL010000153">
    <property type="protein sequence ID" value="MDC5699386.1"/>
    <property type="molecule type" value="Genomic_DNA"/>
</dbReference>
<gene>
    <name evidence="3" type="ORF">OO014_19225</name>
</gene>
<protein>
    <submittedName>
        <fullName evidence="3">Anti-sigma factor</fullName>
    </submittedName>
</protein>
<dbReference type="RefSeq" id="WP_272463938.1">
    <property type="nucleotide sequence ID" value="NZ_JAPFQL010000153.1"/>
</dbReference>
<evidence type="ECO:0000259" key="2">
    <source>
        <dbReference type="Pfam" id="PF10099"/>
    </source>
</evidence>
<feature type="domain" description="Anti-sigma K factor RskA C-terminal" evidence="2">
    <location>
        <begin position="106"/>
        <end position="231"/>
    </location>
</feature>
<sequence length="243" mass="25539">MSHLDDDELADAALDAEDLTPGARQHLRGCDTCADAVGELRRTAVLVSRAATVLPSPAGWEQPAPQVWDRVAAAIADPAVPAPVAAGVTDVDFPRARRPRVWPWAAGMAAAGLALGLLTGRALWSESPPPATTVAQAELDTLDTQQRMGEALVVRTDSGVDLRVATATTLDAADGYLEVWLINSDGKRMVSVGVLDAASGTFPISQTLLDQGYVVVDISREPFDDRPEHSGDSLARGALPSQT</sequence>
<proteinExistence type="predicted"/>
<evidence type="ECO:0000313" key="3">
    <source>
        <dbReference type="EMBL" id="MDC5699386.1"/>
    </source>
</evidence>
<name>A0ABT5GMU0_9MICO</name>
<feature type="compositionally biased region" description="Basic and acidic residues" evidence="1">
    <location>
        <begin position="222"/>
        <end position="231"/>
    </location>
</feature>
<dbReference type="Pfam" id="PF10099">
    <property type="entry name" value="RskA_C"/>
    <property type="match status" value="1"/>
</dbReference>
<evidence type="ECO:0000313" key="4">
    <source>
        <dbReference type="Proteomes" id="UP001150259"/>
    </source>
</evidence>
<keyword evidence="4" id="KW-1185">Reference proteome</keyword>
<reference evidence="3 4" key="1">
    <citation type="submission" date="2022-11" db="EMBL/GenBank/DDBJ databases">
        <title>Anaerobic phenanthrene biodegradation by a DNRA strain PheN6.</title>
        <authorList>
            <person name="Zhang Z."/>
        </authorList>
    </citation>
    <scope>NUCLEOTIDE SEQUENCE [LARGE SCALE GENOMIC DNA]</scope>
    <source>
        <strain evidence="3 4">PheN6</strain>
    </source>
</reference>
<evidence type="ECO:0000256" key="1">
    <source>
        <dbReference type="SAM" id="MobiDB-lite"/>
    </source>
</evidence>
<comment type="caution">
    <text evidence="3">The sequence shown here is derived from an EMBL/GenBank/DDBJ whole genome shotgun (WGS) entry which is preliminary data.</text>
</comment>
<accession>A0ABT5GMU0</accession>
<dbReference type="Proteomes" id="UP001150259">
    <property type="component" value="Unassembled WGS sequence"/>
</dbReference>
<feature type="region of interest" description="Disordered" evidence="1">
    <location>
        <begin position="222"/>
        <end position="243"/>
    </location>
</feature>
<dbReference type="InterPro" id="IPR018764">
    <property type="entry name" value="RskA_C"/>
</dbReference>